<dbReference type="EMBL" id="CP013244">
    <property type="protein sequence ID" value="ANP47246.1"/>
    <property type="molecule type" value="Genomic_DNA"/>
</dbReference>
<feature type="compositionally biased region" description="Basic and acidic residues" evidence="1">
    <location>
        <begin position="23"/>
        <end position="32"/>
    </location>
</feature>
<organism evidence="2 3">
    <name type="scientific">Candidatus Viadribacter manganicus</name>
    <dbReference type="NCBI Taxonomy" id="1759059"/>
    <lineage>
        <taxon>Bacteria</taxon>
        <taxon>Pseudomonadati</taxon>
        <taxon>Pseudomonadota</taxon>
        <taxon>Alphaproteobacteria</taxon>
        <taxon>Hyphomonadales</taxon>
        <taxon>Hyphomonadaceae</taxon>
        <taxon>Candidatus Viadribacter</taxon>
    </lineage>
</organism>
<evidence type="ECO:0000313" key="2">
    <source>
        <dbReference type="EMBL" id="ANP47246.1"/>
    </source>
</evidence>
<feature type="region of interest" description="Disordered" evidence="1">
    <location>
        <begin position="1"/>
        <end position="32"/>
    </location>
</feature>
<dbReference type="Proteomes" id="UP000092498">
    <property type="component" value="Chromosome"/>
</dbReference>
<protein>
    <submittedName>
        <fullName evidence="2">Uncharacterized protein</fullName>
    </submittedName>
</protein>
<keyword evidence="3" id="KW-1185">Reference proteome</keyword>
<reference evidence="2 3" key="1">
    <citation type="submission" date="2015-11" db="EMBL/GenBank/DDBJ databases">
        <title>Whole-Genome Sequence of Candidatus Oderbacter manganicum from the National Park Lower Oder Valley, Germany.</title>
        <authorList>
            <person name="Braun B."/>
            <person name="Liere K."/>
            <person name="Szewzyk U."/>
        </authorList>
    </citation>
    <scope>NUCLEOTIDE SEQUENCE [LARGE SCALE GENOMIC DNA]</scope>
    <source>
        <strain evidence="2 3">OTSz_A_272</strain>
    </source>
</reference>
<gene>
    <name evidence="2" type="ORF">ATE48_15615</name>
</gene>
<accession>A0A1B1AKZ9</accession>
<dbReference type="STRING" id="1759059.ATE48_15615"/>
<name>A0A1B1AKZ9_9PROT</name>
<sequence>MHNSHGREIAVGPPNPRHRRRRNEKDVNRREDEIDLVAVFKQTIGEDQSVIENYGQIRQQYDQAILFPRRRQRQIFLQSQERDEREQHRRHLPAEQQRAANEEGHDPP</sequence>
<evidence type="ECO:0000256" key="1">
    <source>
        <dbReference type="SAM" id="MobiDB-lite"/>
    </source>
</evidence>
<proteinExistence type="predicted"/>
<evidence type="ECO:0000313" key="3">
    <source>
        <dbReference type="Proteomes" id="UP000092498"/>
    </source>
</evidence>
<dbReference type="AlphaFoldDB" id="A0A1B1AKZ9"/>
<dbReference type="InParanoid" id="A0A1B1AKZ9"/>
<dbReference type="KEGG" id="cbot:ATE48_15615"/>
<feature type="region of interest" description="Disordered" evidence="1">
    <location>
        <begin position="78"/>
        <end position="108"/>
    </location>
</feature>